<proteinExistence type="predicted"/>
<dbReference type="Pfam" id="PF12906">
    <property type="entry name" value="RINGv"/>
    <property type="match status" value="1"/>
</dbReference>
<dbReference type="EMBL" id="PGGS01000492">
    <property type="protein sequence ID" value="PNH03526.1"/>
    <property type="molecule type" value="Genomic_DNA"/>
</dbReference>
<dbReference type="SUPFAM" id="SSF57850">
    <property type="entry name" value="RING/U-box"/>
    <property type="match status" value="1"/>
</dbReference>
<gene>
    <name evidence="6" type="ORF">TSOC_010412</name>
</gene>
<feature type="domain" description="RING-CH-type" evidence="5">
    <location>
        <begin position="25"/>
        <end position="60"/>
    </location>
</feature>
<feature type="region of interest" description="Disordered" evidence="4">
    <location>
        <begin position="76"/>
        <end position="104"/>
    </location>
</feature>
<evidence type="ECO:0000256" key="1">
    <source>
        <dbReference type="ARBA" id="ARBA00022723"/>
    </source>
</evidence>
<evidence type="ECO:0000313" key="6">
    <source>
        <dbReference type="EMBL" id="PNH03526.1"/>
    </source>
</evidence>
<dbReference type="InterPro" id="IPR013083">
    <property type="entry name" value="Znf_RING/FYVE/PHD"/>
</dbReference>
<evidence type="ECO:0000256" key="3">
    <source>
        <dbReference type="ARBA" id="ARBA00022833"/>
    </source>
</evidence>
<reference evidence="6 7" key="1">
    <citation type="journal article" date="2017" name="Mol. Biol. Evol.">
        <title>The 4-celled Tetrabaena socialis nuclear genome reveals the essential components for genetic control of cell number at the origin of multicellularity in the volvocine lineage.</title>
        <authorList>
            <person name="Featherston J."/>
            <person name="Arakaki Y."/>
            <person name="Hanschen E.R."/>
            <person name="Ferris P.J."/>
            <person name="Michod R.E."/>
            <person name="Olson B.J.S.C."/>
            <person name="Nozaki H."/>
            <person name="Durand P.M."/>
        </authorList>
    </citation>
    <scope>NUCLEOTIDE SEQUENCE [LARGE SCALE GENOMIC DNA]</scope>
    <source>
        <strain evidence="6 7">NIES-571</strain>
    </source>
</reference>
<accession>A0A2J7ZTD0</accession>
<keyword evidence="3" id="KW-0862">Zinc</keyword>
<dbReference type="PROSITE" id="PS51292">
    <property type="entry name" value="ZF_RING_CH"/>
    <property type="match status" value="1"/>
</dbReference>
<sequence>MSEQCGNDEEEASRLVQIAIPVEPLSSETGNSCRICMEGDSTAANPLISPCRCSGGTRNVIYNVYMFQPQRITPGDEVQSVSAPNGVTMGLPQASARERASITA</sequence>
<comment type="caution">
    <text evidence="6">The sequence shown here is derived from an EMBL/GenBank/DDBJ whole genome shotgun (WGS) entry which is preliminary data.</text>
</comment>
<dbReference type="InterPro" id="IPR011016">
    <property type="entry name" value="Znf_RING-CH"/>
</dbReference>
<dbReference type="Proteomes" id="UP000236333">
    <property type="component" value="Unassembled WGS sequence"/>
</dbReference>
<dbReference type="OrthoDB" id="2154780at2759"/>
<keyword evidence="1" id="KW-0479">Metal-binding</keyword>
<keyword evidence="7" id="KW-1185">Reference proteome</keyword>
<evidence type="ECO:0000256" key="2">
    <source>
        <dbReference type="ARBA" id="ARBA00022771"/>
    </source>
</evidence>
<evidence type="ECO:0000256" key="4">
    <source>
        <dbReference type="SAM" id="MobiDB-lite"/>
    </source>
</evidence>
<dbReference type="AlphaFoldDB" id="A0A2J7ZTD0"/>
<protein>
    <recommendedName>
        <fullName evidence="5">RING-CH-type domain-containing protein</fullName>
    </recommendedName>
</protein>
<evidence type="ECO:0000259" key="5">
    <source>
        <dbReference type="PROSITE" id="PS51292"/>
    </source>
</evidence>
<organism evidence="6 7">
    <name type="scientific">Tetrabaena socialis</name>
    <dbReference type="NCBI Taxonomy" id="47790"/>
    <lineage>
        <taxon>Eukaryota</taxon>
        <taxon>Viridiplantae</taxon>
        <taxon>Chlorophyta</taxon>
        <taxon>core chlorophytes</taxon>
        <taxon>Chlorophyceae</taxon>
        <taxon>CS clade</taxon>
        <taxon>Chlamydomonadales</taxon>
        <taxon>Tetrabaenaceae</taxon>
        <taxon>Tetrabaena</taxon>
    </lineage>
</organism>
<name>A0A2J7ZTD0_9CHLO</name>
<evidence type="ECO:0000313" key="7">
    <source>
        <dbReference type="Proteomes" id="UP000236333"/>
    </source>
</evidence>
<keyword evidence="2" id="KW-0863">Zinc-finger</keyword>
<dbReference type="GO" id="GO:0008270">
    <property type="term" value="F:zinc ion binding"/>
    <property type="evidence" value="ECO:0007669"/>
    <property type="project" value="UniProtKB-KW"/>
</dbReference>
<dbReference type="Gene3D" id="3.30.40.10">
    <property type="entry name" value="Zinc/RING finger domain, C3HC4 (zinc finger)"/>
    <property type="match status" value="1"/>
</dbReference>